<proteinExistence type="predicted"/>
<keyword evidence="1" id="KW-0732">Signal</keyword>
<accession>A0A378HYM8</accession>
<protein>
    <submittedName>
        <fullName evidence="2">Uncharacterized protein</fullName>
    </submittedName>
</protein>
<dbReference type="EMBL" id="UGNV01000001">
    <property type="protein sequence ID" value="STX27823.1"/>
    <property type="molecule type" value="Genomic_DNA"/>
</dbReference>
<evidence type="ECO:0000313" key="3">
    <source>
        <dbReference type="Proteomes" id="UP000254968"/>
    </source>
</evidence>
<sequence length="92" mass="10696">MHKIKITILLCFIPLQLAFANCDLTRFRWECDIPISAKPTRWATSLVYCGSSYGYVTPANFDILSRYHRRSINMVLKINDEFVDAPCIPVRR</sequence>
<dbReference type="Proteomes" id="UP000254968">
    <property type="component" value="Unassembled WGS sequence"/>
</dbReference>
<organism evidence="2 3">
    <name type="scientific">Legionella beliardensis</name>
    <dbReference type="NCBI Taxonomy" id="91822"/>
    <lineage>
        <taxon>Bacteria</taxon>
        <taxon>Pseudomonadati</taxon>
        <taxon>Pseudomonadota</taxon>
        <taxon>Gammaproteobacteria</taxon>
        <taxon>Legionellales</taxon>
        <taxon>Legionellaceae</taxon>
        <taxon>Legionella</taxon>
    </lineage>
</organism>
<reference evidence="2 3" key="1">
    <citation type="submission" date="2018-06" db="EMBL/GenBank/DDBJ databases">
        <authorList>
            <consortium name="Pathogen Informatics"/>
            <person name="Doyle S."/>
        </authorList>
    </citation>
    <scope>NUCLEOTIDE SEQUENCE [LARGE SCALE GENOMIC DNA]</scope>
    <source>
        <strain evidence="2 3">NCTC13315</strain>
    </source>
</reference>
<evidence type="ECO:0000256" key="1">
    <source>
        <dbReference type="SAM" id="SignalP"/>
    </source>
</evidence>
<feature type="chain" id="PRO_5016945108" evidence="1">
    <location>
        <begin position="21"/>
        <end position="92"/>
    </location>
</feature>
<keyword evidence="3" id="KW-1185">Reference proteome</keyword>
<evidence type="ECO:0000313" key="2">
    <source>
        <dbReference type="EMBL" id="STX27823.1"/>
    </source>
</evidence>
<gene>
    <name evidence="2" type="ORF">NCTC13315_00339</name>
</gene>
<dbReference type="AlphaFoldDB" id="A0A378HYM8"/>
<name>A0A378HYM8_9GAMM</name>
<feature type="signal peptide" evidence="1">
    <location>
        <begin position="1"/>
        <end position="20"/>
    </location>
</feature>